<dbReference type="InterPro" id="IPR004821">
    <property type="entry name" value="Cyt_trans-like"/>
</dbReference>
<dbReference type="NCBIfam" id="TIGR00125">
    <property type="entry name" value="cyt_tran_rel"/>
    <property type="match status" value="1"/>
</dbReference>
<dbReference type="PANTHER" id="PTHR43793">
    <property type="entry name" value="FAD SYNTHASE"/>
    <property type="match status" value="1"/>
</dbReference>
<feature type="domain" description="Cytidyltransferase-like" evidence="3">
    <location>
        <begin position="7"/>
        <end position="98"/>
    </location>
</feature>
<dbReference type="AlphaFoldDB" id="A0A1F7W5D1"/>
<sequence length="125" mass="14093">MTRRVLIFGTFDGFDAGHQFVIAEAAKKGSDLVVAVARDTHVQTLKKKNPKNTQEVRAKRVSEDPHVSQVVLSDETLGTYQILDEINPDVIALGFDQDALKTDITQWMHMHNRSIPIETLSYFPE</sequence>
<evidence type="ECO:0000259" key="3">
    <source>
        <dbReference type="Pfam" id="PF01467"/>
    </source>
</evidence>
<dbReference type="InterPro" id="IPR014729">
    <property type="entry name" value="Rossmann-like_a/b/a_fold"/>
</dbReference>
<evidence type="ECO:0000256" key="2">
    <source>
        <dbReference type="ARBA" id="ARBA00022695"/>
    </source>
</evidence>
<accession>A0A1F7W5D1</accession>
<evidence type="ECO:0000256" key="1">
    <source>
        <dbReference type="ARBA" id="ARBA00022679"/>
    </source>
</evidence>
<organism evidence="4 5">
    <name type="scientific">Candidatus Uhrbacteria bacterium RIFOXYB2_FULL_45_11</name>
    <dbReference type="NCBI Taxonomy" id="1802421"/>
    <lineage>
        <taxon>Bacteria</taxon>
        <taxon>Candidatus Uhriibacteriota</taxon>
    </lineage>
</organism>
<dbReference type="PANTHER" id="PTHR43793:SF1">
    <property type="entry name" value="FAD SYNTHASE"/>
    <property type="match status" value="1"/>
</dbReference>
<reference evidence="4 5" key="1">
    <citation type="journal article" date="2016" name="Nat. Commun.">
        <title>Thousands of microbial genomes shed light on interconnected biogeochemical processes in an aquifer system.</title>
        <authorList>
            <person name="Anantharaman K."/>
            <person name="Brown C.T."/>
            <person name="Hug L.A."/>
            <person name="Sharon I."/>
            <person name="Castelle C.J."/>
            <person name="Probst A.J."/>
            <person name="Thomas B.C."/>
            <person name="Singh A."/>
            <person name="Wilkins M.J."/>
            <person name="Karaoz U."/>
            <person name="Brodie E.L."/>
            <person name="Williams K.H."/>
            <person name="Hubbard S.S."/>
            <person name="Banfield J.F."/>
        </authorList>
    </citation>
    <scope>NUCLEOTIDE SEQUENCE [LARGE SCALE GENOMIC DNA]</scope>
</reference>
<comment type="caution">
    <text evidence="4">The sequence shown here is derived from an EMBL/GenBank/DDBJ whole genome shotgun (WGS) entry which is preliminary data.</text>
</comment>
<dbReference type="Pfam" id="PF01467">
    <property type="entry name" value="CTP_transf_like"/>
    <property type="match status" value="1"/>
</dbReference>
<dbReference type="EMBL" id="MGFD01000032">
    <property type="protein sequence ID" value="OGL98012.1"/>
    <property type="molecule type" value="Genomic_DNA"/>
</dbReference>
<dbReference type="InterPro" id="IPR050385">
    <property type="entry name" value="Archaeal_FAD_synthase"/>
</dbReference>
<proteinExistence type="predicted"/>
<dbReference type="GO" id="GO:0016779">
    <property type="term" value="F:nucleotidyltransferase activity"/>
    <property type="evidence" value="ECO:0007669"/>
    <property type="project" value="UniProtKB-KW"/>
</dbReference>
<dbReference type="Proteomes" id="UP000177331">
    <property type="component" value="Unassembled WGS sequence"/>
</dbReference>
<keyword evidence="1" id="KW-0808">Transferase</keyword>
<evidence type="ECO:0000313" key="5">
    <source>
        <dbReference type="Proteomes" id="UP000177331"/>
    </source>
</evidence>
<evidence type="ECO:0000313" key="4">
    <source>
        <dbReference type="EMBL" id="OGL98012.1"/>
    </source>
</evidence>
<dbReference type="Gene3D" id="3.40.50.620">
    <property type="entry name" value="HUPs"/>
    <property type="match status" value="1"/>
</dbReference>
<name>A0A1F7W5D1_9BACT</name>
<dbReference type="SUPFAM" id="SSF52374">
    <property type="entry name" value="Nucleotidylyl transferase"/>
    <property type="match status" value="1"/>
</dbReference>
<gene>
    <name evidence="4" type="ORF">A2318_02030</name>
</gene>
<dbReference type="STRING" id="1802421.A2318_02030"/>
<protein>
    <recommendedName>
        <fullName evidence="3">Cytidyltransferase-like domain-containing protein</fullName>
    </recommendedName>
</protein>
<keyword evidence="2" id="KW-0548">Nucleotidyltransferase</keyword>